<dbReference type="InterPro" id="IPR024706">
    <property type="entry name" value="Peroxiredoxin_AhpC-typ"/>
</dbReference>
<keyword evidence="6" id="KW-1185">Reference proteome</keyword>
<dbReference type="RefSeq" id="WP_188596519.1">
    <property type="nucleotide sequence ID" value="NZ_BMNL01000003.1"/>
</dbReference>
<dbReference type="GO" id="GO:0016491">
    <property type="term" value="F:oxidoreductase activity"/>
    <property type="evidence" value="ECO:0007669"/>
    <property type="project" value="UniProtKB-KW"/>
</dbReference>
<name>A0A830GYU4_9CREN</name>
<dbReference type="InterPro" id="IPR050455">
    <property type="entry name" value="Tpx_Peroxidase_subfamily"/>
</dbReference>
<evidence type="ECO:0000256" key="3">
    <source>
        <dbReference type="PIRSR" id="PIRSR000239-1"/>
    </source>
</evidence>
<feature type="active site" description="Cysteine sulfenic acid (-SOH) intermediate; for peroxidase activity" evidence="3">
    <location>
        <position position="47"/>
    </location>
</feature>
<dbReference type="AlphaFoldDB" id="A0A830GYU4"/>
<gene>
    <name evidence="5" type="ORF">GCM10007981_11830</name>
</gene>
<feature type="domain" description="Thioredoxin" evidence="4">
    <location>
        <begin position="3"/>
        <end position="158"/>
    </location>
</feature>
<dbReference type="InterPro" id="IPR000866">
    <property type="entry name" value="AhpC/TSA"/>
</dbReference>
<keyword evidence="2" id="KW-0676">Redox-active center</keyword>
<evidence type="ECO:0000313" key="6">
    <source>
        <dbReference type="Proteomes" id="UP000610960"/>
    </source>
</evidence>
<dbReference type="EMBL" id="BMNL01000003">
    <property type="protein sequence ID" value="GGP21157.1"/>
    <property type="molecule type" value="Genomic_DNA"/>
</dbReference>
<dbReference type="InterPro" id="IPR013766">
    <property type="entry name" value="Thioredoxin_domain"/>
</dbReference>
<dbReference type="SUPFAM" id="SSF52833">
    <property type="entry name" value="Thioredoxin-like"/>
    <property type="match status" value="1"/>
</dbReference>
<proteinExistence type="predicted"/>
<dbReference type="PANTHER" id="PTHR43110">
    <property type="entry name" value="THIOL PEROXIDASE"/>
    <property type="match status" value="1"/>
</dbReference>
<dbReference type="PIRSF" id="PIRSF000239">
    <property type="entry name" value="AHPC"/>
    <property type="match status" value="1"/>
</dbReference>
<accession>A0A830GYU4</accession>
<dbReference type="Pfam" id="PF00578">
    <property type="entry name" value="AhpC-TSA"/>
    <property type="match status" value="1"/>
</dbReference>
<dbReference type="InterPro" id="IPR036249">
    <property type="entry name" value="Thioredoxin-like_sf"/>
</dbReference>
<reference evidence="5" key="2">
    <citation type="submission" date="2020-09" db="EMBL/GenBank/DDBJ databases">
        <authorList>
            <person name="Sun Q."/>
            <person name="Ohkuma M."/>
        </authorList>
    </citation>
    <scope>NUCLEOTIDE SEQUENCE</scope>
    <source>
        <strain evidence="5">JCM 10088</strain>
    </source>
</reference>
<evidence type="ECO:0000256" key="2">
    <source>
        <dbReference type="ARBA" id="ARBA00023284"/>
    </source>
</evidence>
<evidence type="ECO:0000259" key="4">
    <source>
        <dbReference type="PROSITE" id="PS51352"/>
    </source>
</evidence>
<evidence type="ECO:0000256" key="1">
    <source>
        <dbReference type="ARBA" id="ARBA00023002"/>
    </source>
</evidence>
<keyword evidence="1" id="KW-0560">Oxidoreductase</keyword>
<dbReference type="Proteomes" id="UP000610960">
    <property type="component" value="Unassembled WGS sequence"/>
</dbReference>
<dbReference type="GO" id="GO:0016209">
    <property type="term" value="F:antioxidant activity"/>
    <property type="evidence" value="ECO:0007669"/>
    <property type="project" value="InterPro"/>
</dbReference>
<protein>
    <submittedName>
        <fullName evidence="5">Peroxiredoxin</fullName>
    </submittedName>
</protein>
<reference evidence="5" key="1">
    <citation type="journal article" date="2014" name="Int. J. Syst. Evol. Microbiol.">
        <title>Complete genome sequence of Corynebacterium casei LMG S-19264T (=DSM 44701T), isolated from a smear-ripened cheese.</title>
        <authorList>
            <consortium name="US DOE Joint Genome Institute (JGI-PGF)"/>
            <person name="Walter F."/>
            <person name="Albersmeier A."/>
            <person name="Kalinowski J."/>
            <person name="Ruckert C."/>
        </authorList>
    </citation>
    <scope>NUCLEOTIDE SEQUENCE</scope>
    <source>
        <strain evidence="5">JCM 10088</strain>
    </source>
</reference>
<sequence length="158" mass="17809">MPLKVGDQAPNFELLDTDLKKVNLYDVLGRGQYVVLLFFPGAFTSVCTKELCTFRDSMFKLEKAKANVIAISVDSPFALKAFKEQNRLNFTLASDFNKTVIADYDEVLPNLLGLKYLAKRAVYIIAPDHTIKYVWHSDDPGKEPPYDEVVQTVNKLAS</sequence>
<evidence type="ECO:0000313" key="5">
    <source>
        <dbReference type="EMBL" id="GGP21157.1"/>
    </source>
</evidence>
<dbReference type="PANTHER" id="PTHR43110:SF1">
    <property type="entry name" value="THIOL PEROXIDASE"/>
    <property type="match status" value="1"/>
</dbReference>
<dbReference type="OrthoDB" id="6924at2157"/>
<comment type="caution">
    <text evidence="5">The sequence shown here is derived from an EMBL/GenBank/DDBJ whole genome shotgun (WGS) entry which is preliminary data.</text>
</comment>
<dbReference type="Gene3D" id="3.40.30.10">
    <property type="entry name" value="Glutaredoxin"/>
    <property type="match status" value="1"/>
</dbReference>
<organism evidence="5 6">
    <name type="scientific">Thermocladium modestius</name>
    <dbReference type="NCBI Taxonomy" id="62609"/>
    <lineage>
        <taxon>Archaea</taxon>
        <taxon>Thermoproteota</taxon>
        <taxon>Thermoprotei</taxon>
        <taxon>Thermoproteales</taxon>
        <taxon>Thermoproteaceae</taxon>
        <taxon>Thermocladium</taxon>
    </lineage>
</organism>
<dbReference type="PROSITE" id="PS51352">
    <property type="entry name" value="THIOREDOXIN_2"/>
    <property type="match status" value="1"/>
</dbReference>